<dbReference type="Proteomes" id="UP001046870">
    <property type="component" value="Chromosome 17"/>
</dbReference>
<comment type="subcellular location">
    <subcellularLocation>
        <location evidence="2">Nucleus</location>
    </subcellularLocation>
</comment>
<evidence type="ECO:0000256" key="5">
    <source>
        <dbReference type="ARBA" id="ARBA00022771"/>
    </source>
</evidence>
<dbReference type="FunFam" id="3.30.160.60:FF:000100">
    <property type="entry name" value="Zinc finger 45-like"/>
    <property type="match status" value="1"/>
</dbReference>
<feature type="coiled-coil region" evidence="12">
    <location>
        <begin position="33"/>
        <end position="60"/>
    </location>
</feature>
<accession>A0A9D3T146</accession>
<dbReference type="GO" id="GO:0005634">
    <property type="term" value="C:nucleus"/>
    <property type="evidence" value="ECO:0007669"/>
    <property type="project" value="UniProtKB-SubCell"/>
</dbReference>
<evidence type="ECO:0000256" key="11">
    <source>
        <dbReference type="PROSITE-ProRule" id="PRU00042"/>
    </source>
</evidence>
<dbReference type="AlphaFoldDB" id="A0A9D3T146"/>
<name>A0A9D3T146_MEGAT</name>
<feature type="domain" description="C2H2-type" evidence="14">
    <location>
        <begin position="451"/>
        <end position="478"/>
    </location>
</feature>
<evidence type="ECO:0000256" key="13">
    <source>
        <dbReference type="SAM" id="MobiDB-lite"/>
    </source>
</evidence>
<dbReference type="Gene3D" id="3.30.160.60">
    <property type="entry name" value="Classic Zinc Finger"/>
    <property type="match status" value="7"/>
</dbReference>
<dbReference type="GO" id="GO:0003677">
    <property type="term" value="F:DNA binding"/>
    <property type="evidence" value="ECO:0007669"/>
    <property type="project" value="UniProtKB-KW"/>
</dbReference>
<comment type="function">
    <text evidence="1">May be involved in transcriptional regulation.</text>
</comment>
<feature type="region of interest" description="Disordered" evidence="13">
    <location>
        <begin position="184"/>
        <end position="242"/>
    </location>
</feature>
<evidence type="ECO:0000256" key="2">
    <source>
        <dbReference type="ARBA" id="ARBA00004123"/>
    </source>
</evidence>
<evidence type="ECO:0000256" key="4">
    <source>
        <dbReference type="ARBA" id="ARBA00022737"/>
    </source>
</evidence>
<dbReference type="InterPro" id="IPR013087">
    <property type="entry name" value="Znf_C2H2_type"/>
</dbReference>
<protein>
    <recommendedName>
        <fullName evidence="14">C2H2-type domain-containing protein</fullName>
    </recommendedName>
</protein>
<comment type="caution">
    <text evidence="15">The sequence shown here is derived from an EMBL/GenBank/DDBJ whole genome shotgun (WGS) entry which is preliminary data.</text>
</comment>
<evidence type="ECO:0000256" key="7">
    <source>
        <dbReference type="ARBA" id="ARBA00023015"/>
    </source>
</evidence>
<feature type="domain" description="C2H2-type" evidence="14">
    <location>
        <begin position="395"/>
        <end position="422"/>
    </location>
</feature>
<gene>
    <name evidence="15" type="ORF">MATL_G00198740</name>
</gene>
<evidence type="ECO:0000256" key="9">
    <source>
        <dbReference type="ARBA" id="ARBA00023163"/>
    </source>
</evidence>
<dbReference type="InterPro" id="IPR036236">
    <property type="entry name" value="Znf_C2H2_sf"/>
</dbReference>
<feature type="domain" description="C2H2-type" evidence="14">
    <location>
        <begin position="563"/>
        <end position="586"/>
    </location>
</feature>
<keyword evidence="10" id="KW-0539">Nucleus</keyword>
<evidence type="ECO:0000256" key="3">
    <source>
        <dbReference type="ARBA" id="ARBA00022723"/>
    </source>
</evidence>
<keyword evidence="6" id="KW-0862">Zinc</keyword>
<keyword evidence="12" id="KW-0175">Coiled coil</keyword>
<feature type="domain" description="C2H2-type" evidence="14">
    <location>
        <begin position="535"/>
        <end position="562"/>
    </location>
</feature>
<feature type="region of interest" description="Disordered" evidence="13">
    <location>
        <begin position="261"/>
        <end position="280"/>
    </location>
</feature>
<dbReference type="PANTHER" id="PTHR24394:SF44">
    <property type="entry name" value="ZINC FINGER PROTEIN 271-LIKE"/>
    <property type="match status" value="1"/>
</dbReference>
<dbReference type="PANTHER" id="PTHR24394">
    <property type="entry name" value="ZINC FINGER PROTEIN"/>
    <property type="match status" value="1"/>
</dbReference>
<evidence type="ECO:0000256" key="1">
    <source>
        <dbReference type="ARBA" id="ARBA00003767"/>
    </source>
</evidence>
<keyword evidence="4" id="KW-0677">Repeat</keyword>
<keyword evidence="5 11" id="KW-0863">Zinc-finger</keyword>
<dbReference type="FunFam" id="3.30.160.60:FF:000097">
    <property type="entry name" value="Zinc finger protein"/>
    <property type="match status" value="1"/>
</dbReference>
<keyword evidence="16" id="KW-1185">Reference proteome</keyword>
<keyword evidence="9" id="KW-0804">Transcription</keyword>
<dbReference type="OrthoDB" id="40579at2759"/>
<dbReference type="PROSITE" id="PS50157">
    <property type="entry name" value="ZINC_FINGER_C2H2_2"/>
    <property type="match status" value="7"/>
</dbReference>
<dbReference type="Pfam" id="PF00096">
    <property type="entry name" value="zf-C2H2"/>
    <property type="match status" value="6"/>
</dbReference>
<proteinExistence type="predicted"/>
<dbReference type="GO" id="GO:0000981">
    <property type="term" value="F:DNA-binding transcription factor activity, RNA polymerase II-specific"/>
    <property type="evidence" value="ECO:0007669"/>
    <property type="project" value="TreeGrafter"/>
</dbReference>
<dbReference type="EMBL" id="JAFDVH010000017">
    <property type="protein sequence ID" value="KAG7462082.1"/>
    <property type="molecule type" value="Genomic_DNA"/>
</dbReference>
<evidence type="ECO:0000313" key="15">
    <source>
        <dbReference type="EMBL" id="KAG7462082.1"/>
    </source>
</evidence>
<sequence length="586" mass="65600">MSEQDFQSQLAAIMEILVKAAVRETTKLYETGVLELKIEIAQIKQENETLKSRLQSSENAWRVRGGEESTKDVSLNEKCFRTAASQEAEDSCSRTWLFEGPSCQDNKEKEEEDMTVANPISSFKEESPEVEFILIKQEDSDIEEYMPEISPLEGERRKAAGSDLLKGTSENSLQVGAVGSATFPDNVEMAPTGIQPAPGKDRSKRAPRGGEPTCVTEPGSKPLPQKPHHTRISYSSTKASEDRVEGVGLQGIVFAEEDRLREASKPPSPWRMEQNPAMKSSHIKVQPVHFTEEEAGCTSHTTQLAKFHYLNGSFAPFPHLGHDARPQVTHSLEPTAEADAIHLGQNADHMGVEEERDRLGHLSQYLLDSWSPGSLKPLNTLRNNKQQEQLQGVPFQCGQCGKVLSSATALEAHQSLHTGERPYSCTECGKAFPSLRGLNRHSQVHSGERQHHCHQCGKSFVYQFSLTKHQLIHSGERAHACKHCGKSFVFKSDLTIHMRMHTGETPYGCSICGKEFKHRRALNMHLQGHSGERRHHCTYCGKSFLDLGNFKRHKRIHTGEKPYSCQLCGKKFTQSAHLKKHFLTHK</sequence>
<evidence type="ECO:0000313" key="16">
    <source>
        <dbReference type="Proteomes" id="UP001046870"/>
    </source>
</evidence>
<feature type="domain" description="C2H2-type" evidence="14">
    <location>
        <begin position="423"/>
        <end position="450"/>
    </location>
</feature>
<evidence type="ECO:0000259" key="14">
    <source>
        <dbReference type="PROSITE" id="PS50157"/>
    </source>
</evidence>
<dbReference type="SUPFAM" id="SSF57667">
    <property type="entry name" value="beta-beta-alpha zinc fingers"/>
    <property type="match status" value="4"/>
</dbReference>
<dbReference type="PROSITE" id="PS00028">
    <property type="entry name" value="ZINC_FINGER_C2H2_1"/>
    <property type="match status" value="7"/>
</dbReference>
<dbReference type="FunFam" id="3.30.160.60:FF:002169">
    <property type="entry name" value="Zgc:174573"/>
    <property type="match status" value="1"/>
</dbReference>
<evidence type="ECO:0000256" key="8">
    <source>
        <dbReference type="ARBA" id="ARBA00023125"/>
    </source>
</evidence>
<dbReference type="SMART" id="SM00355">
    <property type="entry name" value="ZnF_C2H2"/>
    <property type="match status" value="7"/>
</dbReference>
<dbReference type="FunFam" id="3.30.160.60:FF:002343">
    <property type="entry name" value="Zinc finger protein 33A"/>
    <property type="match status" value="2"/>
</dbReference>
<organism evidence="15 16">
    <name type="scientific">Megalops atlanticus</name>
    <name type="common">Tarpon</name>
    <name type="synonym">Clupea gigantea</name>
    <dbReference type="NCBI Taxonomy" id="7932"/>
    <lineage>
        <taxon>Eukaryota</taxon>
        <taxon>Metazoa</taxon>
        <taxon>Chordata</taxon>
        <taxon>Craniata</taxon>
        <taxon>Vertebrata</taxon>
        <taxon>Euteleostomi</taxon>
        <taxon>Actinopterygii</taxon>
        <taxon>Neopterygii</taxon>
        <taxon>Teleostei</taxon>
        <taxon>Elopiformes</taxon>
        <taxon>Megalopidae</taxon>
        <taxon>Megalops</taxon>
    </lineage>
</organism>
<keyword evidence="7" id="KW-0805">Transcription regulation</keyword>
<evidence type="ECO:0000256" key="6">
    <source>
        <dbReference type="ARBA" id="ARBA00022833"/>
    </source>
</evidence>
<dbReference type="FunFam" id="3.30.160.60:FF:000110">
    <property type="entry name" value="Zinc finger protein-like"/>
    <property type="match status" value="1"/>
</dbReference>
<evidence type="ECO:0000256" key="12">
    <source>
        <dbReference type="SAM" id="Coils"/>
    </source>
</evidence>
<keyword evidence="3" id="KW-0479">Metal-binding</keyword>
<feature type="domain" description="C2H2-type" evidence="14">
    <location>
        <begin position="507"/>
        <end position="534"/>
    </location>
</feature>
<evidence type="ECO:0000256" key="10">
    <source>
        <dbReference type="ARBA" id="ARBA00023242"/>
    </source>
</evidence>
<feature type="domain" description="C2H2-type" evidence="14">
    <location>
        <begin position="479"/>
        <end position="506"/>
    </location>
</feature>
<reference evidence="15" key="1">
    <citation type="submission" date="2021-01" db="EMBL/GenBank/DDBJ databases">
        <authorList>
            <person name="Zahm M."/>
            <person name="Roques C."/>
            <person name="Cabau C."/>
            <person name="Klopp C."/>
            <person name="Donnadieu C."/>
            <person name="Jouanno E."/>
            <person name="Lampietro C."/>
            <person name="Louis A."/>
            <person name="Herpin A."/>
            <person name="Echchiki A."/>
            <person name="Berthelot C."/>
            <person name="Parey E."/>
            <person name="Roest-Crollius H."/>
            <person name="Braasch I."/>
            <person name="Postlethwait J."/>
            <person name="Bobe J."/>
            <person name="Montfort J."/>
            <person name="Bouchez O."/>
            <person name="Begum T."/>
            <person name="Mejri S."/>
            <person name="Adams A."/>
            <person name="Chen W.-J."/>
            <person name="Guiguen Y."/>
        </authorList>
    </citation>
    <scope>NUCLEOTIDE SEQUENCE</scope>
    <source>
        <strain evidence="15">YG-15Mar2019-1</strain>
        <tissue evidence="15">Brain</tissue>
    </source>
</reference>
<dbReference type="GO" id="GO:0008270">
    <property type="term" value="F:zinc ion binding"/>
    <property type="evidence" value="ECO:0007669"/>
    <property type="project" value="UniProtKB-KW"/>
</dbReference>
<keyword evidence="8" id="KW-0238">DNA-binding</keyword>